<dbReference type="Gene3D" id="3.90.175.10">
    <property type="entry name" value="Diphtheria Toxin, domain 1"/>
    <property type="match status" value="1"/>
</dbReference>
<dbReference type="InterPro" id="IPR025051">
    <property type="entry name" value="DUF3990"/>
</dbReference>
<dbReference type="EMBL" id="JAJEPV010000060">
    <property type="protein sequence ID" value="MCC2121132.1"/>
    <property type="molecule type" value="Genomic_DNA"/>
</dbReference>
<dbReference type="RefSeq" id="WP_227733908.1">
    <property type="nucleotide sequence ID" value="NZ_JAJEPV010000060.1"/>
</dbReference>
<evidence type="ECO:0000313" key="1">
    <source>
        <dbReference type="EMBL" id="MCC2121132.1"/>
    </source>
</evidence>
<dbReference type="AlphaFoldDB" id="A0AAE3A3D8"/>
<accession>A0AAE3A3D8</accession>
<organism evidence="1 2">
    <name type="scientific">Waltera acetigignens</name>
    <dbReference type="NCBI Taxonomy" id="2981769"/>
    <lineage>
        <taxon>Bacteria</taxon>
        <taxon>Bacillati</taxon>
        <taxon>Bacillota</taxon>
        <taxon>Clostridia</taxon>
        <taxon>Lachnospirales</taxon>
        <taxon>Lachnospiraceae</taxon>
        <taxon>Waltera</taxon>
    </lineage>
</organism>
<protein>
    <submittedName>
        <fullName evidence="1">DUF3990 domain-containing protein</fullName>
    </submittedName>
</protein>
<comment type="caution">
    <text evidence="1">The sequence shown here is derived from an EMBL/GenBank/DDBJ whole genome shotgun (WGS) entry which is preliminary data.</text>
</comment>
<proteinExistence type="predicted"/>
<dbReference type="Pfam" id="PF13151">
    <property type="entry name" value="DUF3990"/>
    <property type="match status" value="1"/>
</dbReference>
<reference evidence="1 2" key="1">
    <citation type="submission" date="2021-10" db="EMBL/GenBank/DDBJ databases">
        <title>Anaerobic single-cell dispensing facilitates the cultivation of human gut bacteria.</title>
        <authorList>
            <person name="Afrizal A."/>
        </authorList>
    </citation>
    <scope>NUCLEOTIDE SEQUENCE [LARGE SCALE GENOMIC DNA]</scope>
    <source>
        <strain evidence="1 2">CLA-AA-H273</strain>
    </source>
</reference>
<dbReference type="Proteomes" id="UP001197795">
    <property type="component" value="Unassembled WGS sequence"/>
</dbReference>
<name>A0AAE3A3D8_9FIRM</name>
<evidence type="ECO:0000313" key="2">
    <source>
        <dbReference type="Proteomes" id="UP001197795"/>
    </source>
</evidence>
<dbReference type="SUPFAM" id="SSF56399">
    <property type="entry name" value="ADP-ribosylation"/>
    <property type="match status" value="1"/>
</dbReference>
<keyword evidence="2" id="KW-1185">Reference proteome</keyword>
<sequence>MKESKHKMKLYHGTNYSSAINIVNHGINLKYSKPYLDFGPGFYTTPSYDHAALAAIRTTQKYNAKNNKNEEPYIVEVDYKPISAMDLVIGSYPRHSERWGKFVLNNRLKPQMLSAYNILEHNQDGKYDICYGEIADGNIINIAYKVNGGKVIPEDINYKEFLKDNGEVYPQQYSFHTLKAISCIKVLSCDMINNKKKYLNARGRR</sequence>
<gene>
    <name evidence="1" type="ORF">LKD75_16340</name>
</gene>